<keyword evidence="1" id="KW-0175">Coiled coil</keyword>
<evidence type="ECO:0000313" key="3">
    <source>
        <dbReference type="EMBL" id="CAC5387775.1"/>
    </source>
</evidence>
<evidence type="ECO:0000313" key="4">
    <source>
        <dbReference type="Proteomes" id="UP000507470"/>
    </source>
</evidence>
<dbReference type="EMBL" id="CACVKT020004041">
    <property type="protein sequence ID" value="CAC5387775.1"/>
    <property type="molecule type" value="Genomic_DNA"/>
</dbReference>
<proteinExistence type="predicted"/>
<feature type="region of interest" description="Disordered" evidence="2">
    <location>
        <begin position="330"/>
        <end position="351"/>
    </location>
</feature>
<dbReference type="Proteomes" id="UP000507470">
    <property type="component" value="Unassembled WGS sequence"/>
</dbReference>
<dbReference type="SUPFAM" id="SSF57903">
    <property type="entry name" value="FYVE/PHD zinc finger"/>
    <property type="match status" value="1"/>
</dbReference>
<name>A0A6J8BUU1_MYTCO</name>
<keyword evidence="4" id="KW-1185">Reference proteome</keyword>
<feature type="coiled-coil region" evidence="1">
    <location>
        <begin position="392"/>
        <end position="426"/>
    </location>
</feature>
<feature type="compositionally biased region" description="Polar residues" evidence="2">
    <location>
        <begin position="341"/>
        <end position="351"/>
    </location>
</feature>
<accession>A0A6J8BUU1</accession>
<dbReference type="InterPro" id="IPR011011">
    <property type="entry name" value="Znf_FYVE_PHD"/>
</dbReference>
<feature type="compositionally biased region" description="Acidic residues" evidence="2">
    <location>
        <begin position="330"/>
        <end position="339"/>
    </location>
</feature>
<evidence type="ECO:0000256" key="2">
    <source>
        <dbReference type="SAM" id="MobiDB-lite"/>
    </source>
</evidence>
<dbReference type="OrthoDB" id="6173794at2759"/>
<gene>
    <name evidence="3" type="ORF">MCOR_23067</name>
</gene>
<evidence type="ECO:0000256" key="1">
    <source>
        <dbReference type="SAM" id="Coils"/>
    </source>
</evidence>
<organism evidence="3 4">
    <name type="scientific">Mytilus coruscus</name>
    <name type="common">Sea mussel</name>
    <dbReference type="NCBI Taxonomy" id="42192"/>
    <lineage>
        <taxon>Eukaryota</taxon>
        <taxon>Metazoa</taxon>
        <taxon>Spiralia</taxon>
        <taxon>Lophotrochozoa</taxon>
        <taxon>Mollusca</taxon>
        <taxon>Bivalvia</taxon>
        <taxon>Autobranchia</taxon>
        <taxon>Pteriomorphia</taxon>
        <taxon>Mytilida</taxon>
        <taxon>Mytiloidea</taxon>
        <taxon>Mytilidae</taxon>
        <taxon>Mytilinae</taxon>
        <taxon>Mytilus</taxon>
    </lineage>
</organism>
<protein>
    <submittedName>
        <fullName evidence="3">Uncharacterized protein</fullName>
    </submittedName>
</protein>
<sequence length="670" mass="76554">MACSLIQRAKITDSHKKVTELVISDYTLNVDKTLKKKQETTKRLQHVEYKFTNGGVVITSDAATFELFRMAAMRYYETLPPNHGVAHIKKTTDSTQVHTVQNTVRVVQPPNKSYTVNIYYTTSRLLVNGRNASDFIDRDLQYIHNIISASTSNNTKLNIDDLNRMLREQLTNILNANQMKCAEVNSQNTQDQESENIACIKCNRKCRTKSTYCSTDSKNLAIPNTLQIANCDQINDLLQEEVTSRTDETTMGNKDLCFVCDQQTDNTPWDVCDLCNNVSHTNCMNIENNEHHCNACIGSEIMEDATSVIKTDTLPINQHNLIESIDDISEENTITDESETTPKTVISSNSPQPKQSVLKKIVLLQRITKVSLQTQEELQLKHSELRERELKLRKTEEQLKLREKVVNEYKKERILLETRCQRLEARNCELEQTVKSLRKSTEMSNLSEETSRIEPVHTNVRHSMQTCKPVINDVFNIMQTQLNNKVLALHEKLTNIVFSKIDKQLDKISLADTNEMEQINPEMNNVERSIPLQSKQDKKETEEVNPQINNIERNTLLQSKQDKTPITTKNTAVTAPQLGQPIQNNAQRHRQPSSTVNKWNLANSLTGQPLIYRGYQKYSLQQPIDQAGAPFNQKQGISNQQMLNNTTTEKIIQSTNANFLDRPGLKKHNI</sequence>
<reference evidence="3 4" key="1">
    <citation type="submission" date="2020-06" db="EMBL/GenBank/DDBJ databases">
        <authorList>
            <person name="Li R."/>
            <person name="Bekaert M."/>
        </authorList>
    </citation>
    <scope>NUCLEOTIDE SEQUENCE [LARGE SCALE GENOMIC DNA]</scope>
    <source>
        <strain evidence="4">wild</strain>
    </source>
</reference>
<dbReference type="AlphaFoldDB" id="A0A6J8BUU1"/>